<dbReference type="PANTHER" id="PTHR47505:SF1">
    <property type="entry name" value="DNA UTILIZATION PROTEIN YHGH"/>
    <property type="match status" value="1"/>
</dbReference>
<comment type="caution">
    <text evidence="4">The sequence shown here is derived from an EMBL/GenBank/DDBJ whole genome shotgun (WGS) entry which is preliminary data.</text>
</comment>
<evidence type="ECO:0000256" key="1">
    <source>
        <dbReference type="ARBA" id="ARBA00008007"/>
    </source>
</evidence>
<dbReference type="EC" id="2.4.2.10" evidence="4"/>
<dbReference type="AlphaFoldDB" id="A0A0F0KT36"/>
<sequence length="235" mass="25208">MRTRPHLLELGAEVVAFLVAATCAGCDEPGTLLCRRCLRALQPNPLQTNPLQRLTPRGLPVTAALPFDGVAARCIRRLKGNGETYLARPLGAALASVLRSPETASRLVVPVPTTRSAFRRRGYRVPDLLIRRAQVAPQRVLRFAARTDDQRGLGARERVTNMSGAMRARRPGEGAEVVIVDDVVTTGATFDEAARALTEAGFLVSAAVALAATPRRDGFGSTSSGTHRRHRGSTP</sequence>
<keyword evidence="4" id="KW-0808">Transferase</keyword>
<dbReference type="PATRIC" id="fig|82380.10.peg.1248"/>
<evidence type="ECO:0000259" key="3">
    <source>
        <dbReference type="Pfam" id="PF00156"/>
    </source>
</evidence>
<dbReference type="SUPFAM" id="SSF53271">
    <property type="entry name" value="PRTase-like"/>
    <property type="match status" value="1"/>
</dbReference>
<keyword evidence="4" id="KW-0328">Glycosyltransferase</keyword>
<dbReference type="RefSeq" id="WP_052674613.1">
    <property type="nucleotide sequence ID" value="NZ_JYIV01000021.1"/>
</dbReference>
<dbReference type="Pfam" id="PF00156">
    <property type="entry name" value="Pribosyltran"/>
    <property type="match status" value="1"/>
</dbReference>
<dbReference type="EMBL" id="JYIV01000021">
    <property type="protein sequence ID" value="KJL24077.1"/>
    <property type="molecule type" value="Genomic_DNA"/>
</dbReference>
<evidence type="ECO:0000256" key="2">
    <source>
        <dbReference type="SAM" id="MobiDB-lite"/>
    </source>
</evidence>
<dbReference type="Proteomes" id="UP000033725">
    <property type="component" value="Unassembled WGS sequence"/>
</dbReference>
<accession>A0A0F0KT36</accession>
<feature type="region of interest" description="Disordered" evidence="2">
    <location>
        <begin position="215"/>
        <end position="235"/>
    </location>
</feature>
<dbReference type="GO" id="GO:0004588">
    <property type="term" value="F:orotate phosphoribosyltransferase activity"/>
    <property type="evidence" value="ECO:0007669"/>
    <property type="project" value="UniProtKB-EC"/>
</dbReference>
<name>A0A0F0KT36_9MICO</name>
<organism evidence="4 5">
    <name type="scientific">Microbacterium oxydans</name>
    <dbReference type="NCBI Taxonomy" id="82380"/>
    <lineage>
        <taxon>Bacteria</taxon>
        <taxon>Bacillati</taxon>
        <taxon>Actinomycetota</taxon>
        <taxon>Actinomycetes</taxon>
        <taxon>Micrococcales</taxon>
        <taxon>Microbacteriaceae</taxon>
        <taxon>Microbacterium</taxon>
    </lineage>
</organism>
<dbReference type="OrthoDB" id="5242900at2"/>
<evidence type="ECO:0000313" key="5">
    <source>
        <dbReference type="Proteomes" id="UP000033725"/>
    </source>
</evidence>
<feature type="compositionally biased region" description="Basic residues" evidence="2">
    <location>
        <begin position="226"/>
        <end position="235"/>
    </location>
</feature>
<dbReference type="Gene3D" id="3.40.50.2020">
    <property type="match status" value="1"/>
</dbReference>
<feature type="domain" description="Phosphoribosyltransferase" evidence="3">
    <location>
        <begin position="161"/>
        <end position="210"/>
    </location>
</feature>
<dbReference type="InterPro" id="IPR000836">
    <property type="entry name" value="PRTase_dom"/>
</dbReference>
<dbReference type="PANTHER" id="PTHR47505">
    <property type="entry name" value="DNA UTILIZATION PROTEIN YHGH"/>
    <property type="match status" value="1"/>
</dbReference>
<proteinExistence type="inferred from homology"/>
<dbReference type="InterPro" id="IPR051910">
    <property type="entry name" value="ComF/GntX_DNA_util-trans"/>
</dbReference>
<gene>
    <name evidence="4" type="primary">pyrE_1</name>
    <name evidence="4" type="ORF">RN51_01242</name>
</gene>
<comment type="similarity">
    <text evidence="1">Belongs to the ComF/GntX family.</text>
</comment>
<dbReference type="InterPro" id="IPR029057">
    <property type="entry name" value="PRTase-like"/>
</dbReference>
<evidence type="ECO:0000313" key="4">
    <source>
        <dbReference type="EMBL" id="KJL24077.1"/>
    </source>
</evidence>
<reference evidence="4 5" key="1">
    <citation type="submission" date="2015-02" db="EMBL/GenBank/DDBJ databases">
        <title>Draft genome sequences of ten Microbacterium spp. with emphasis on heavy metal contaminated environments.</title>
        <authorList>
            <person name="Corretto E."/>
        </authorList>
    </citation>
    <scope>NUCLEOTIDE SEQUENCE [LARGE SCALE GENOMIC DNA]</scope>
    <source>
        <strain evidence="4 5">BEL163</strain>
    </source>
</reference>
<protein>
    <submittedName>
        <fullName evidence="4">Orotate phosphoribosyltransferase</fullName>
        <ecNumber evidence="4">2.4.2.10</ecNumber>
    </submittedName>
</protein>